<feature type="domain" description="HTH cro/C1-type" evidence="1">
    <location>
        <begin position="16"/>
        <end position="71"/>
    </location>
</feature>
<dbReference type="RefSeq" id="WP_280177111.1">
    <property type="nucleotide sequence ID" value="NZ_VLKY01000061.1"/>
</dbReference>
<evidence type="ECO:0000259" key="1">
    <source>
        <dbReference type="PROSITE" id="PS50943"/>
    </source>
</evidence>
<protein>
    <submittedName>
        <fullName evidence="2">Helix-turn-helix protein</fullName>
    </submittedName>
</protein>
<dbReference type="InterPro" id="IPR001387">
    <property type="entry name" value="Cro/C1-type_HTH"/>
</dbReference>
<dbReference type="AlphaFoldDB" id="A0A562PIU9"/>
<gene>
    <name evidence="2" type="ORF">IQ22_04756</name>
</gene>
<accession>A0A562PIU9</accession>
<dbReference type="PROSITE" id="PS50943">
    <property type="entry name" value="HTH_CROC1"/>
    <property type="match status" value="1"/>
</dbReference>
<dbReference type="Gene3D" id="1.10.260.40">
    <property type="entry name" value="lambda repressor-like DNA-binding domains"/>
    <property type="match status" value="1"/>
</dbReference>
<keyword evidence="3" id="KW-1185">Reference proteome</keyword>
<evidence type="ECO:0000313" key="2">
    <source>
        <dbReference type="EMBL" id="TWI43926.1"/>
    </source>
</evidence>
<dbReference type="CDD" id="cd00093">
    <property type="entry name" value="HTH_XRE"/>
    <property type="match status" value="1"/>
</dbReference>
<dbReference type="Pfam" id="PF01381">
    <property type="entry name" value="HTH_3"/>
    <property type="match status" value="1"/>
</dbReference>
<sequence length="130" mass="14478">MKGPSIVYNIIFITNVLRILDERSMSKSELANLADMSVSYLSDLTTGKESNPSLKLLERIANAVATPLPTLLESNDLDKESLDAIAGHKFEQSLPNGYVRICAVLPESKAFIVRKWEENARKKLNAKDRS</sequence>
<dbReference type="EMBL" id="VLKY01000061">
    <property type="protein sequence ID" value="TWI43926.1"/>
    <property type="molecule type" value="Genomic_DNA"/>
</dbReference>
<organism evidence="2 3">
    <name type="scientific">Pseudomonas duriflava</name>
    <dbReference type="NCBI Taxonomy" id="459528"/>
    <lineage>
        <taxon>Bacteria</taxon>
        <taxon>Pseudomonadati</taxon>
        <taxon>Pseudomonadota</taxon>
        <taxon>Gammaproteobacteria</taxon>
        <taxon>Pseudomonadales</taxon>
        <taxon>Pseudomonadaceae</taxon>
        <taxon>Pseudomonas</taxon>
    </lineage>
</organism>
<reference evidence="2 3" key="1">
    <citation type="journal article" date="2015" name="Stand. Genomic Sci.">
        <title>Genomic Encyclopedia of Bacterial and Archaeal Type Strains, Phase III: the genomes of soil and plant-associated and newly described type strains.</title>
        <authorList>
            <person name="Whitman W.B."/>
            <person name="Woyke T."/>
            <person name="Klenk H.P."/>
            <person name="Zhou Y."/>
            <person name="Lilburn T.G."/>
            <person name="Beck B.J."/>
            <person name="De Vos P."/>
            <person name="Vandamme P."/>
            <person name="Eisen J.A."/>
            <person name="Garrity G."/>
            <person name="Hugenholtz P."/>
            <person name="Kyrpides N.C."/>
        </authorList>
    </citation>
    <scope>NUCLEOTIDE SEQUENCE [LARGE SCALE GENOMIC DNA]</scope>
    <source>
        <strain evidence="2 3">CGMCC 1.6858</strain>
    </source>
</reference>
<dbReference type="Proteomes" id="UP000316905">
    <property type="component" value="Unassembled WGS sequence"/>
</dbReference>
<name>A0A562PIU9_9PSED</name>
<dbReference type="InterPro" id="IPR010982">
    <property type="entry name" value="Lambda_DNA-bd_dom_sf"/>
</dbReference>
<evidence type="ECO:0000313" key="3">
    <source>
        <dbReference type="Proteomes" id="UP000316905"/>
    </source>
</evidence>
<proteinExistence type="predicted"/>
<dbReference type="SUPFAM" id="SSF47413">
    <property type="entry name" value="lambda repressor-like DNA-binding domains"/>
    <property type="match status" value="1"/>
</dbReference>
<dbReference type="SMART" id="SM00530">
    <property type="entry name" value="HTH_XRE"/>
    <property type="match status" value="1"/>
</dbReference>
<dbReference type="GO" id="GO:0003677">
    <property type="term" value="F:DNA binding"/>
    <property type="evidence" value="ECO:0007669"/>
    <property type="project" value="InterPro"/>
</dbReference>
<dbReference type="NCBIfam" id="NF010465">
    <property type="entry name" value="PRK13890.1"/>
    <property type="match status" value="1"/>
</dbReference>
<comment type="caution">
    <text evidence="2">The sequence shown here is derived from an EMBL/GenBank/DDBJ whole genome shotgun (WGS) entry which is preliminary data.</text>
</comment>